<organism evidence="1 2">
    <name type="scientific">Trifolium pratense</name>
    <name type="common">Red clover</name>
    <dbReference type="NCBI Taxonomy" id="57577"/>
    <lineage>
        <taxon>Eukaryota</taxon>
        <taxon>Viridiplantae</taxon>
        <taxon>Streptophyta</taxon>
        <taxon>Embryophyta</taxon>
        <taxon>Tracheophyta</taxon>
        <taxon>Spermatophyta</taxon>
        <taxon>Magnoliopsida</taxon>
        <taxon>eudicotyledons</taxon>
        <taxon>Gunneridae</taxon>
        <taxon>Pentapetalae</taxon>
        <taxon>rosids</taxon>
        <taxon>fabids</taxon>
        <taxon>Fabales</taxon>
        <taxon>Fabaceae</taxon>
        <taxon>Papilionoideae</taxon>
        <taxon>50 kb inversion clade</taxon>
        <taxon>NPAAA clade</taxon>
        <taxon>Hologalegina</taxon>
        <taxon>IRL clade</taxon>
        <taxon>Trifolieae</taxon>
        <taxon>Trifolium</taxon>
    </lineage>
</organism>
<dbReference type="PANTHER" id="PTHR31587:SF3">
    <property type="entry name" value="EXPRESSED PROTEIN"/>
    <property type="match status" value="1"/>
</dbReference>
<comment type="caution">
    <text evidence="1">The sequence shown here is derived from an EMBL/GenBank/DDBJ whole genome shotgun (WGS) entry which is preliminary data.</text>
</comment>
<dbReference type="AlphaFoldDB" id="A0A2K3M469"/>
<reference evidence="1 2" key="2">
    <citation type="journal article" date="2017" name="Front. Plant Sci.">
        <title>Gene Classification and Mining of Molecular Markers Useful in Red Clover (Trifolium pratense) Breeding.</title>
        <authorList>
            <person name="Istvanek J."/>
            <person name="Dluhosova J."/>
            <person name="Dluhos P."/>
            <person name="Patkova L."/>
            <person name="Nedelnik J."/>
            <person name="Repkova J."/>
        </authorList>
    </citation>
    <scope>NUCLEOTIDE SEQUENCE [LARGE SCALE GENOMIC DNA]</scope>
    <source>
        <strain evidence="2">cv. Tatra</strain>
        <tissue evidence="1">Young leaves</tissue>
    </source>
</reference>
<sequence>MAKSAGELFSMEHFFFFYFFYFFLIISSLSASDENQHHTLLTLKGVDIEKPNLDVSPSLLLVNSDTKGVKKNLRCERVQVSGISRLKLGSYANSYHITLAPSVAIPERLHSKIKVCFHRNNTLGWCQCEKDEWKGVQKGVWGAVMSPYETRYVDVKIDGEISGSVTVALEE</sequence>
<reference evidence="1 2" key="1">
    <citation type="journal article" date="2014" name="Am. J. Bot.">
        <title>Genome assembly and annotation for red clover (Trifolium pratense; Fabaceae).</title>
        <authorList>
            <person name="Istvanek J."/>
            <person name="Jaros M."/>
            <person name="Krenek A."/>
            <person name="Repkova J."/>
        </authorList>
    </citation>
    <scope>NUCLEOTIDE SEQUENCE [LARGE SCALE GENOMIC DNA]</scope>
    <source>
        <strain evidence="2">cv. Tatra</strain>
        <tissue evidence="1">Young leaves</tissue>
    </source>
</reference>
<evidence type="ECO:0000313" key="1">
    <source>
        <dbReference type="EMBL" id="PNX85554.1"/>
    </source>
</evidence>
<gene>
    <name evidence="1" type="ORF">L195_g041624</name>
</gene>
<dbReference type="EMBL" id="ASHM01049014">
    <property type="protein sequence ID" value="PNX85554.1"/>
    <property type="molecule type" value="Genomic_DNA"/>
</dbReference>
<evidence type="ECO:0000313" key="2">
    <source>
        <dbReference type="Proteomes" id="UP000236291"/>
    </source>
</evidence>
<dbReference type="PANTHER" id="PTHR31587">
    <property type="entry name" value="TRANSMEMBRANE PROTEIN (DUF2215)"/>
    <property type="match status" value="1"/>
</dbReference>
<name>A0A2K3M469_TRIPR</name>
<dbReference type="STRING" id="57577.A0A2K3M469"/>
<proteinExistence type="predicted"/>
<protein>
    <submittedName>
        <fullName evidence="1">Uncharacterized protein</fullName>
    </submittedName>
</protein>
<dbReference type="Proteomes" id="UP000236291">
    <property type="component" value="Unassembled WGS sequence"/>
</dbReference>
<feature type="non-terminal residue" evidence="1">
    <location>
        <position position="171"/>
    </location>
</feature>
<accession>A0A2K3M469</accession>